<dbReference type="AlphaFoldDB" id="A0A7S7JGN0"/>
<dbReference type="NCBIfam" id="NF040517">
    <property type="entry name" value="Lacto_Palin_RP2"/>
    <property type="match status" value="1"/>
</dbReference>
<gene>
    <name evidence="1" type="ordered locus">LRHM_0664</name>
</gene>
<dbReference type="KEGG" id="lrh:LGG_00686"/>
<proteinExistence type="predicted"/>
<evidence type="ECO:0000313" key="1">
    <source>
        <dbReference type="EMBL" id="BAI41191.1"/>
    </source>
</evidence>
<reference evidence="1 2" key="1">
    <citation type="journal article" date="2009" name="J. Bacteriol.">
        <title>Complete genome sequence of the probiotic Lactobacillus rhamnosus ATCC 53103.</title>
        <authorList>
            <person name="Morita H."/>
            <person name="Toh H."/>
            <person name="Oshima K."/>
            <person name="Murakami M."/>
            <person name="Taylor T.D."/>
            <person name="Igimi S."/>
            <person name="Hattori M."/>
        </authorList>
    </citation>
    <scope>NUCLEOTIDE SEQUENCE [LARGE SCALE GENOMIC DNA]</scope>
    <source>
        <strain evidence="2">ATCC 53103 / LMG 18243 / GG [Tokyo]</strain>
    </source>
</reference>
<name>A0A7S7JGN0_LACRG</name>
<protein>
    <submittedName>
        <fullName evidence="1">Uncharacterized protein</fullName>
    </submittedName>
</protein>
<organism evidence="1 2">
    <name type="scientific">Lacticaseibacillus rhamnosus (strain ATCC 53103 / LMG 18243 / GG)</name>
    <name type="common">Lactobacillus rhamnosus</name>
    <dbReference type="NCBI Taxonomy" id="568703"/>
    <lineage>
        <taxon>Bacteria</taxon>
        <taxon>Bacillati</taxon>
        <taxon>Bacillota</taxon>
        <taxon>Bacilli</taxon>
        <taxon>Lactobacillales</taxon>
        <taxon>Lactobacillaceae</taxon>
        <taxon>Lacticaseibacillus</taxon>
    </lineage>
</organism>
<evidence type="ECO:0000313" key="2">
    <source>
        <dbReference type="Proteomes" id="UP000002067"/>
    </source>
</evidence>
<dbReference type="EMBL" id="AP011548">
    <property type="protein sequence ID" value="BAI41191.1"/>
    <property type="molecule type" value="Genomic_DNA"/>
</dbReference>
<dbReference type="Proteomes" id="UP000002067">
    <property type="component" value="Chromosome"/>
</dbReference>
<dbReference type="KEGG" id="lrg:LRHM_0664"/>
<sequence length="100" mass="11166">MAKARPSRPRPLTLRSLTAPVHAHKKMGQPLDFIHATGPSFRYRKAAWMIVHPHGFVGTFNVTASWMQTVACAVCIRVQTAIQKSCQKSYLVVFADNSSR</sequence>
<dbReference type="AntiFam" id="ANF00267">
    <property type="entry name" value="DNA repeat translations related to WP_015765070.1"/>
</dbReference>
<accession>A0A7S7JGN0</accession>